<dbReference type="InterPro" id="IPR054289">
    <property type="entry name" value="DUF7025"/>
</dbReference>
<dbReference type="InterPro" id="IPR003593">
    <property type="entry name" value="AAA+_ATPase"/>
</dbReference>
<accession>C5P4C5</accession>
<dbReference type="SUPFAM" id="SSF52540">
    <property type="entry name" value="P-loop containing nucleoside triphosphate hydrolases"/>
    <property type="match status" value="1"/>
</dbReference>
<dbReference type="OrthoDB" id="4183084at2759"/>
<proteinExistence type="predicted"/>
<dbReference type="Pfam" id="PF00004">
    <property type="entry name" value="AAA"/>
    <property type="match status" value="1"/>
</dbReference>
<dbReference type="AlphaFoldDB" id="C5P4C5"/>
<dbReference type="PANTHER" id="PTHR46411:SF3">
    <property type="entry name" value="AAA+ ATPASE DOMAIN-CONTAINING PROTEIN"/>
    <property type="match status" value="1"/>
</dbReference>
<dbReference type="InterPro" id="IPR003959">
    <property type="entry name" value="ATPase_AAA_core"/>
</dbReference>
<protein>
    <submittedName>
        <fullName evidence="2">ATPase, AAA family protein</fullName>
    </submittedName>
</protein>
<dbReference type="PANTHER" id="PTHR46411">
    <property type="entry name" value="FAMILY ATPASE, PUTATIVE-RELATED"/>
    <property type="match status" value="1"/>
</dbReference>
<dbReference type="Pfam" id="PF23232">
    <property type="entry name" value="AAA_lid_13"/>
    <property type="match status" value="1"/>
</dbReference>
<reference evidence="2 3" key="1">
    <citation type="journal article" date="2009" name="Genome Res.">
        <title>Comparative genomic analyses of the human fungal pathogens Coccidioides and their relatives.</title>
        <authorList>
            <person name="Sharpton T.J."/>
            <person name="Stajich J.E."/>
            <person name="Rounsley S.D."/>
            <person name="Gardner M.J."/>
            <person name="Wortman J.R."/>
            <person name="Jordar V.S."/>
            <person name="Maiti R."/>
            <person name="Kodira C.D."/>
            <person name="Neafsey D.E."/>
            <person name="Zeng Q."/>
            <person name="Hung C.-Y."/>
            <person name="McMahan C."/>
            <person name="Muszewska A."/>
            <person name="Grynberg M."/>
            <person name="Mandel M.A."/>
            <person name="Kellner E.M."/>
            <person name="Barker B.M."/>
            <person name="Galgiani J.N."/>
            <person name="Orbach M.J."/>
            <person name="Kirkland T.N."/>
            <person name="Cole G.T."/>
            <person name="Henn M.R."/>
            <person name="Birren B.W."/>
            <person name="Taylor J.W."/>
        </authorList>
    </citation>
    <scope>NUCLEOTIDE SEQUENCE [LARGE SCALE GENOMIC DNA]</scope>
    <source>
        <strain evidence="3">C735</strain>
    </source>
</reference>
<comment type="caution">
    <text evidence="2">The sequence shown here is derived from an EMBL/GenBank/DDBJ whole genome shotgun (WGS) entry which is preliminary data.</text>
</comment>
<dbReference type="GO" id="GO:0016887">
    <property type="term" value="F:ATP hydrolysis activity"/>
    <property type="evidence" value="ECO:0007669"/>
    <property type="project" value="InterPro"/>
</dbReference>
<evidence type="ECO:0000259" key="1">
    <source>
        <dbReference type="SMART" id="SM00382"/>
    </source>
</evidence>
<dbReference type="EMBL" id="ACFW01000015">
    <property type="protein sequence ID" value="EER28543.1"/>
    <property type="molecule type" value="Genomic_DNA"/>
</dbReference>
<dbReference type="Gene3D" id="3.40.50.300">
    <property type="entry name" value="P-loop containing nucleotide triphosphate hydrolases"/>
    <property type="match status" value="1"/>
</dbReference>
<evidence type="ECO:0000313" key="3">
    <source>
        <dbReference type="Proteomes" id="UP000009084"/>
    </source>
</evidence>
<dbReference type="VEuPathDB" id="FungiDB:CPC735_064160"/>
<sequence length="656" mass="74558">MPNMPNQLCDVLSATIPPSHVGNRPQGLICELKTYEARYVASGQRRLLQVNKQKRGLDTNELERDHDSALILTRYYTFDKELDVTELEIRSPHMKAALQKVLIDYPGINPHANKLVIRDLPKCIFHYRKELQEYGKSLEDANAREHISFLLQYMISTLGKEIRSYADFRAAPPGSHSLEFCNLWMVFRPGDILYRQCFDSPIQCFMLKSMDKKRCTTCPNVNCTHTEWSISASFIDRDGQNLGYCMIQTTIKPYNGYKRLEDLEIFPLEYHRDCEAIRESQVARGKKFVGLQGVNHRQYTGNAIQLFSPGKTGLFEDGRCFINSRIITDSGTFGLAKPSLKTKLQFPMLDHHLGLSDDEYLICSAFVPGFSLANKLWCYFRVDAIEDVKYNSEAFESLLLPASQKEMILALVKAHADPRLTFDDVIVGKGRGFICLLHGAPGTGKTLTAESVADYTKRPLYTISSGELGAESTVVHANLCAALHLATTWNAIVLIDEADVFLEQRSQRDLKRNGLVSVFLRILEYYRGIMFLTTNRISSFDTAFKSRIHMSIKYYGLTPSSRRDLWMTFAKKASSLSNDSETLAWMDDQYLDMLGEKALNGREIKNLMQTAHAMAVSEGAPIGRKYVDKALKVQEEFEHDFTEDGFPASHKRLRVE</sequence>
<dbReference type="Proteomes" id="UP000009084">
    <property type="component" value="Unassembled WGS sequence"/>
</dbReference>
<organism evidence="2 3">
    <name type="scientific">Coccidioides posadasii (strain C735)</name>
    <name type="common">Valley fever fungus</name>
    <dbReference type="NCBI Taxonomy" id="222929"/>
    <lineage>
        <taxon>Eukaryota</taxon>
        <taxon>Fungi</taxon>
        <taxon>Dikarya</taxon>
        <taxon>Ascomycota</taxon>
        <taxon>Pezizomycotina</taxon>
        <taxon>Eurotiomycetes</taxon>
        <taxon>Eurotiomycetidae</taxon>
        <taxon>Onygenales</taxon>
        <taxon>Onygenaceae</taxon>
        <taxon>Coccidioides</taxon>
    </lineage>
</organism>
<dbReference type="SMART" id="SM00382">
    <property type="entry name" value="AAA"/>
    <property type="match status" value="1"/>
</dbReference>
<evidence type="ECO:0000313" key="2">
    <source>
        <dbReference type="EMBL" id="EER28543.1"/>
    </source>
</evidence>
<gene>
    <name evidence="2" type="ORF">CPC735_064160</name>
</gene>
<name>C5P4C5_COCP7</name>
<dbReference type="KEGG" id="cpw:9696183"/>
<dbReference type="Pfam" id="PF22942">
    <property type="entry name" value="DUF7025"/>
    <property type="match status" value="1"/>
</dbReference>
<dbReference type="GO" id="GO:0005524">
    <property type="term" value="F:ATP binding"/>
    <property type="evidence" value="ECO:0007669"/>
    <property type="project" value="InterPro"/>
</dbReference>
<dbReference type="InterPro" id="IPR056599">
    <property type="entry name" value="AAA_lid_fung"/>
</dbReference>
<dbReference type="CDD" id="cd19481">
    <property type="entry name" value="RecA-like_protease"/>
    <property type="match status" value="1"/>
</dbReference>
<feature type="domain" description="AAA+ ATPase" evidence="1">
    <location>
        <begin position="431"/>
        <end position="556"/>
    </location>
</feature>
<dbReference type="InterPro" id="IPR027417">
    <property type="entry name" value="P-loop_NTPase"/>
</dbReference>
<dbReference type="HOGENOM" id="CLU_004471_6_2_1"/>